<gene>
    <name evidence="2" type="ORF">ENH69_01940</name>
</gene>
<sequence length="44" mass="5174">MELVKAHGLTKEEYDKIKDILGREPNFTELGIFSVMWSEHCSYK</sequence>
<feature type="non-terminal residue" evidence="2">
    <location>
        <position position="44"/>
    </location>
</feature>
<accession>A0A7C1RC87</accession>
<dbReference type="PANTHER" id="PTHR43555">
    <property type="entry name" value="PHOSPHORIBOSYLFORMYLGLYCINAMIDINE SYNTHASE SUBUNIT PURL"/>
    <property type="match status" value="1"/>
</dbReference>
<dbReference type="InterPro" id="IPR041609">
    <property type="entry name" value="PurL_linker"/>
</dbReference>
<proteinExistence type="predicted"/>
<dbReference type="InterPro" id="IPR036676">
    <property type="entry name" value="PurM-like_C_sf"/>
</dbReference>
<evidence type="ECO:0000259" key="1">
    <source>
        <dbReference type="Pfam" id="PF18072"/>
    </source>
</evidence>
<dbReference type="EMBL" id="DRFT01000138">
    <property type="protein sequence ID" value="HDZ49965.1"/>
    <property type="molecule type" value="Genomic_DNA"/>
</dbReference>
<comment type="caution">
    <text evidence="2">The sequence shown here is derived from an EMBL/GenBank/DDBJ whole genome shotgun (WGS) entry which is preliminary data.</text>
</comment>
<dbReference type="Proteomes" id="UP000885667">
    <property type="component" value="Unassembled WGS sequence"/>
</dbReference>
<dbReference type="Pfam" id="PF18072">
    <property type="entry name" value="FGAR-AT_linker"/>
    <property type="match status" value="1"/>
</dbReference>
<dbReference type="Gene3D" id="3.90.650.10">
    <property type="entry name" value="PurM-like C-terminal domain"/>
    <property type="match status" value="1"/>
</dbReference>
<name>A0A7C1RC87_UNCAE</name>
<dbReference type="InterPro" id="IPR010074">
    <property type="entry name" value="PRibForGlyAmidine_synth_PurL"/>
</dbReference>
<feature type="domain" description="Phosphoribosylformylglycinamidine synthase linker" evidence="1">
    <location>
        <begin position="6"/>
        <end position="44"/>
    </location>
</feature>
<dbReference type="PANTHER" id="PTHR43555:SF1">
    <property type="entry name" value="PHOSPHORIBOSYLFORMYLGLYCINAMIDINE SYNTHASE SUBUNIT PURL"/>
    <property type="match status" value="1"/>
</dbReference>
<reference evidence="2" key="1">
    <citation type="journal article" date="2020" name="mSystems">
        <title>Genome- and Community-Level Interaction Insights into Carbon Utilization and Element Cycling Functions of Hydrothermarchaeota in Hydrothermal Sediment.</title>
        <authorList>
            <person name="Zhou Z."/>
            <person name="Liu Y."/>
            <person name="Xu W."/>
            <person name="Pan J."/>
            <person name="Luo Z.H."/>
            <person name="Li M."/>
        </authorList>
    </citation>
    <scope>NUCLEOTIDE SEQUENCE [LARGE SCALE GENOMIC DNA]</scope>
    <source>
        <strain evidence="2">HyVt-329</strain>
    </source>
</reference>
<dbReference type="GO" id="GO:0004642">
    <property type="term" value="F:phosphoribosylformylglycinamidine synthase activity"/>
    <property type="evidence" value="ECO:0007669"/>
    <property type="project" value="InterPro"/>
</dbReference>
<dbReference type="GO" id="GO:0006189">
    <property type="term" value="P:'de novo' IMP biosynthetic process"/>
    <property type="evidence" value="ECO:0007669"/>
    <property type="project" value="InterPro"/>
</dbReference>
<organism evidence="2">
    <name type="scientific">Aerophobetes bacterium</name>
    <dbReference type="NCBI Taxonomy" id="2030807"/>
    <lineage>
        <taxon>Bacteria</taxon>
        <taxon>Candidatus Aerophobota</taxon>
    </lineage>
</organism>
<protein>
    <submittedName>
        <fullName evidence="2">Phosphoribosylformylglycinamidine synthase subunit PurL</fullName>
    </submittedName>
</protein>
<dbReference type="AlphaFoldDB" id="A0A7C1RC87"/>
<evidence type="ECO:0000313" key="2">
    <source>
        <dbReference type="EMBL" id="HDZ49965.1"/>
    </source>
</evidence>
<dbReference type="SUPFAM" id="SSF109736">
    <property type="entry name" value="FGAM synthase PurL, linker domain"/>
    <property type="match status" value="1"/>
</dbReference>